<dbReference type="GO" id="GO:0043066">
    <property type="term" value="P:negative regulation of apoptotic process"/>
    <property type="evidence" value="ECO:0007669"/>
    <property type="project" value="TreeGrafter"/>
</dbReference>
<evidence type="ECO:0000256" key="3">
    <source>
        <dbReference type="PROSITE-ProRule" id="PRU00277"/>
    </source>
</evidence>
<dbReference type="PROSITE" id="PS50005">
    <property type="entry name" value="TPR"/>
    <property type="match status" value="1"/>
</dbReference>
<evidence type="ECO:0000256" key="5">
    <source>
        <dbReference type="SAM" id="MobiDB-lite"/>
    </source>
</evidence>
<dbReference type="PANTHER" id="PTHR46512:SF2">
    <property type="entry name" value="PEPTIDYLPROLYL ISOMERASE"/>
    <property type="match status" value="1"/>
</dbReference>
<comment type="catalytic activity">
    <reaction evidence="3">
        <text>[protein]-peptidylproline (omega=180) = [protein]-peptidylproline (omega=0)</text>
        <dbReference type="Rhea" id="RHEA:16237"/>
        <dbReference type="Rhea" id="RHEA-COMP:10747"/>
        <dbReference type="Rhea" id="RHEA-COMP:10748"/>
        <dbReference type="ChEBI" id="CHEBI:83833"/>
        <dbReference type="ChEBI" id="CHEBI:83834"/>
        <dbReference type="EC" id="5.2.1.8"/>
    </reaction>
</comment>
<dbReference type="Gene3D" id="3.10.50.40">
    <property type="match status" value="1"/>
</dbReference>
<feature type="repeat" description="TPR" evidence="4">
    <location>
        <begin position="223"/>
        <end position="256"/>
    </location>
</feature>
<dbReference type="SUPFAM" id="SSF48452">
    <property type="entry name" value="TPR-like"/>
    <property type="match status" value="1"/>
</dbReference>
<evidence type="ECO:0000256" key="2">
    <source>
        <dbReference type="ARBA" id="ARBA00022803"/>
    </source>
</evidence>
<evidence type="ECO:0000313" key="7">
    <source>
        <dbReference type="EMBL" id="NWR36358.1"/>
    </source>
</evidence>
<comment type="caution">
    <text evidence="7">The sequence shown here is derived from an EMBL/GenBank/DDBJ whole genome shotgun (WGS) entry which is preliminary data.</text>
</comment>
<evidence type="ECO:0000313" key="8">
    <source>
        <dbReference type="Proteomes" id="UP000540952"/>
    </source>
</evidence>
<name>A0A7K4WR85_9TYRA</name>
<evidence type="ECO:0000256" key="1">
    <source>
        <dbReference type="ARBA" id="ARBA00022737"/>
    </source>
</evidence>
<dbReference type="Gene3D" id="1.25.40.10">
    <property type="entry name" value="Tetratricopeptide repeat domain"/>
    <property type="match status" value="1"/>
</dbReference>
<dbReference type="InterPro" id="IPR046357">
    <property type="entry name" value="PPIase_dom_sf"/>
</dbReference>
<feature type="non-terminal residue" evidence="7">
    <location>
        <position position="1"/>
    </location>
</feature>
<dbReference type="Pfam" id="PF13432">
    <property type="entry name" value="TPR_16"/>
    <property type="match status" value="1"/>
</dbReference>
<protein>
    <recommendedName>
        <fullName evidence="3">peptidylprolyl isomerase</fullName>
        <ecNumber evidence="3">5.2.1.8</ecNumber>
    </recommendedName>
</protein>
<keyword evidence="3" id="KW-0697">Rotamase</keyword>
<dbReference type="GO" id="GO:0044183">
    <property type="term" value="F:protein folding chaperone"/>
    <property type="evidence" value="ECO:0007669"/>
    <property type="project" value="TreeGrafter"/>
</dbReference>
<dbReference type="InterPro" id="IPR019734">
    <property type="entry name" value="TPR_rpt"/>
</dbReference>
<evidence type="ECO:0000259" key="6">
    <source>
        <dbReference type="PROSITE" id="PS50059"/>
    </source>
</evidence>
<dbReference type="InterPro" id="IPR001179">
    <property type="entry name" value="PPIase_FKBP_dom"/>
</dbReference>
<dbReference type="SMART" id="SM00028">
    <property type="entry name" value="TPR"/>
    <property type="match status" value="3"/>
</dbReference>
<keyword evidence="1" id="KW-0677">Repeat</keyword>
<dbReference type="SUPFAM" id="SSF54534">
    <property type="entry name" value="FKBP-like"/>
    <property type="match status" value="1"/>
</dbReference>
<sequence>GGPQPRPGQEVSVKVLGALEDGGLVERDPRLTFVPGHGDVVQALELGVPTMQPGEISFFLAACPYAYGRPGSRRCAHREPDVPPEAPLLFEVTLLEVRDGPDPQPLPPATRLCLGSQRRERGNFHFARGDFAAALRSYRLALHALDGPATGEPAGREGPGRRGRDTDAAARPAAPPGPEEEEELQEQRVKCLNNCAAAELKLGRAEEALAACEAALRISPDNGRALLRRGQLLAEQGRDAEAALVLKRALELDPASKVIHAELSRLAKRQSPPSST</sequence>
<reference evidence="7 8" key="1">
    <citation type="submission" date="2019-09" db="EMBL/GenBank/DDBJ databases">
        <title>Bird 10,000 Genomes (B10K) Project - Family phase.</title>
        <authorList>
            <person name="Zhang G."/>
        </authorList>
    </citation>
    <scope>NUCLEOTIDE SEQUENCE [LARGE SCALE GENOMIC DNA]</scope>
    <source>
        <strain evidence="7">B10K-CU-031-13</strain>
        <tissue evidence="7">Muscle</tissue>
    </source>
</reference>
<dbReference type="EC" id="5.2.1.8" evidence="3"/>
<dbReference type="PROSITE" id="PS50059">
    <property type="entry name" value="FKBP_PPIASE"/>
    <property type="match status" value="1"/>
</dbReference>
<keyword evidence="2 4" id="KW-0802">TPR repeat</keyword>
<feature type="domain" description="PPIase FKBP-type" evidence="6">
    <location>
        <begin position="8"/>
        <end position="98"/>
    </location>
</feature>
<gene>
    <name evidence="7" type="primary">Fkbp8_0</name>
    <name evidence="7" type="ORF">TACRUB_R11484</name>
</gene>
<evidence type="ECO:0000256" key="4">
    <source>
        <dbReference type="PROSITE-ProRule" id="PRU00339"/>
    </source>
</evidence>
<dbReference type="Proteomes" id="UP000540952">
    <property type="component" value="Unassembled WGS sequence"/>
</dbReference>
<dbReference type="GO" id="GO:0012505">
    <property type="term" value="C:endomembrane system"/>
    <property type="evidence" value="ECO:0007669"/>
    <property type="project" value="TreeGrafter"/>
</dbReference>
<accession>A0A7K4WR85</accession>
<keyword evidence="8" id="KW-1185">Reference proteome</keyword>
<dbReference type="GO" id="GO:0003755">
    <property type="term" value="F:peptidyl-prolyl cis-trans isomerase activity"/>
    <property type="evidence" value="ECO:0007669"/>
    <property type="project" value="UniProtKB-KW"/>
</dbReference>
<feature type="non-terminal residue" evidence="7">
    <location>
        <position position="276"/>
    </location>
</feature>
<dbReference type="InterPro" id="IPR011990">
    <property type="entry name" value="TPR-like_helical_dom_sf"/>
</dbReference>
<feature type="compositionally biased region" description="Basic and acidic residues" evidence="5">
    <location>
        <begin position="154"/>
        <end position="168"/>
    </location>
</feature>
<proteinExistence type="predicted"/>
<keyword evidence="3 7" id="KW-0413">Isomerase</keyword>
<dbReference type="Pfam" id="PF00254">
    <property type="entry name" value="FKBP_C"/>
    <property type="match status" value="1"/>
</dbReference>
<dbReference type="GO" id="GO:0005829">
    <property type="term" value="C:cytosol"/>
    <property type="evidence" value="ECO:0007669"/>
    <property type="project" value="TreeGrafter"/>
</dbReference>
<feature type="region of interest" description="Disordered" evidence="5">
    <location>
        <begin position="146"/>
        <end position="185"/>
    </location>
</feature>
<dbReference type="AlphaFoldDB" id="A0A7K4WR85"/>
<dbReference type="InterPro" id="IPR050754">
    <property type="entry name" value="FKBP4/5/8-like"/>
</dbReference>
<dbReference type="EMBL" id="VZRD01000304">
    <property type="protein sequence ID" value="NWR36358.1"/>
    <property type="molecule type" value="Genomic_DNA"/>
</dbReference>
<dbReference type="GO" id="GO:0005740">
    <property type="term" value="C:mitochondrial envelope"/>
    <property type="evidence" value="ECO:0007669"/>
    <property type="project" value="TreeGrafter"/>
</dbReference>
<organism evidence="7 8">
    <name type="scientific">Tachuris rubrigastra</name>
    <dbReference type="NCBI Taxonomy" id="495162"/>
    <lineage>
        <taxon>Eukaryota</taxon>
        <taxon>Metazoa</taxon>
        <taxon>Chordata</taxon>
        <taxon>Craniata</taxon>
        <taxon>Vertebrata</taxon>
        <taxon>Euteleostomi</taxon>
        <taxon>Archelosauria</taxon>
        <taxon>Archosauria</taxon>
        <taxon>Dinosauria</taxon>
        <taxon>Saurischia</taxon>
        <taxon>Theropoda</taxon>
        <taxon>Coelurosauria</taxon>
        <taxon>Aves</taxon>
        <taxon>Neognathae</taxon>
        <taxon>Neoaves</taxon>
        <taxon>Telluraves</taxon>
        <taxon>Australaves</taxon>
        <taxon>Passeriformes</taxon>
        <taxon>Tyrannidae</taxon>
        <taxon>Tachuris</taxon>
    </lineage>
</organism>
<dbReference type="GO" id="GO:0016020">
    <property type="term" value="C:membrane"/>
    <property type="evidence" value="ECO:0007669"/>
    <property type="project" value="TreeGrafter"/>
</dbReference>
<dbReference type="PANTHER" id="PTHR46512">
    <property type="entry name" value="PEPTIDYLPROLYL ISOMERASE"/>
    <property type="match status" value="1"/>
</dbReference>